<organism evidence="1 2">
    <name type="scientific">Cryptosporidium parvum</name>
    <dbReference type="NCBI Taxonomy" id="5807"/>
    <lineage>
        <taxon>Eukaryota</taxon>
        <taxon>Sar</taxon>
        <taxon>Alveolata</taxon>
        <taxon>Apicomplexa</taxon>
        <taxon>Conoidasida</taxon>
        <taxon>Coccidia</taxon>
        <taxon>Eucoccidiorida</taxon>
        <taxon>Eimeriorina</taxon>
        <taxon>Cryptosporidiidae</taxon>
        <taxon>Cryptosporidium</taxon>
    </lineage>
</organism>
<evidence type="ECO:0000313" key="2">
    <source>
        <dbReference type="Proteomes" id="UP000593906"/>
    </source>
</evidence>
<proteinExistence type="predicted"/>
<sequence length="83" mass="10015">MSCQITRVTKEISSIIQRFSCPNLRSYFNRNFLALYNRYHVKLNKDLKTKNEFCKELNDYKEMLERQTTISNIYYTGMLNTTK</sequence>
<dbReference type="AlphaFoldDB" id="A0A7S7RFM6"/>
<protein>
    <submittedName>
        <fullName evidence="1">Uncharacterized protein</fullName>
    </submittedName>
</protein>
<gene>
    <name evidence="1" type="ORF">CPATCC_002261</name>
</gene>
<dbReference type="VEuPathDB" id="CryptoDB:CPATCC_0024280"/>
<name>A0A7S7RFM6_CRYPV</name>
<dbReference type="Proteomes" id="UP000593906">
    <property type="component" value="Chromosome 5"/>
</dbReference>
<dbReference type="Pfam" id="PF23511">
    <property type="entry name" value="Microp_apicomplexa_7"/>
    <property type="match status" value="1"/>
</dbReference>
<accession>A0A7S7RFM6</accession>
<dbReference type="EMBL" id="CP044418">
    <property type="protein sequence ID" value="QOY41680.1"/>
    <property type="molecule type" value="Genomic_DNA"/>
</dbReference>
<reference evidence="1 2" key="1">
    <citation type="submission" date="2019-09" db="EMBL/GenBank/DDBJ databases">
        <title>Consistent, comparative and evidence-based genome assembly and annotation for Cryptosporidium parvum, C. hominis and C. tyzzeri.</title>
        <authorList>
            <person name="Baptista R.P."/>
            <person name="Li Y."/>
            <person name="Sateriale A."/>
            <person name="Ansell B."/>
            <person name="Jex A."/>
            <person name="Sanders M."/>
            <person name="Brooks K."/>
            <person name="Tracey A."/>
            <person name="Berriman M."/>
            <person name="Striepen B."/>
            <person name="Cotton J.A."/>
            <person name="Kissinger J.C."/>
        </authorList>
    </citation>
    <scope>NUCLEOTIDE SEQUENCE [LARGE SCALE GENOMIC DNA]</scope>
    <source>
        <strain evidence="1 2">IOWA-ATCC</strain>
    </source>
</reference>
<evidence type="ECO:0000313" key="1">
    <source>
        <dbReference type="EMBL" id="QOY41680.1"/>
    </source>
</evidence>
<dbReference type="InterPro" id="IPR056326">
    <property type="entry name" value="ISD11"/>
</dbReference>